<evidence type="ECO:0000313" key="1">
    <source>
        <dbReference type="EMBL" id="GAA3047597.1"/>
    </source>
</evidence>
<protein>
    <submittedName>
        <fullName evidence="1">Uncharacterized protein</fullName>
    </submittedName>
</protein>
<sequence length="113" mass="12257">MPSLPRVRPLSDVVAVPPGADTEHGADILDAVLAEIDQARILPDGIRHALVRCATGCTPDLAFRLLLRAISETGHRVGAKLSQEQYARLRVLGSAMRYGESLVSEVEYLVEQP</sequence>
<evidence type="ECO:0000313" key="2">
    <source>
        <dbReference type="Proteomes" id="UP001501532"/>
    </source>
</evidence>
<proteinExistence type="predicted"/>
<reference evidence="2" key="1">
    <citation type="journal article" date="2019" name="Int. J. Syst. Evol. Microbiol.">
        <title>The Global Catalogue of Microorganisms (GCM) 10K type strain sequencing project: providing services to taxonomists for standard genome sequencing and annotation.</title>
        <authorList>
            <consortium name="The Broad Institute Genomics Platform"/>
            <consortium name="The Broad Institute Genome Sequencing Center for Infectious Disease"/>
            <person name="Wu L."/>
            <person name="Ma J."/>
        </authorList>
    </citation>
    <scope>NUCLEOTIDE SEQUENCE [LARGE SCALE GENOMIC DNA]</scope>
    <source>
        <strain evidence="2">JCM 9091</strain>
    </source>
</reference>
<dbReference type="EMBL" id="BAAAUF010000022">
    <property type="protein sequence ID" value="GAA3047597.1"/>
    <property type="molecule type" value="Genomic_DNA"/>
</dbReference>
<dbReference type="Proteomes" id="UP001501532">
    <property type="component" value="Unassembled WGS sequence"/>
</dbReference>
<comment type="caution">
    <text evidence="1">The sequence shown here is derived from an EMBL/GenBank/DDBJ whole genome shotgun (WGS) entry which is preliminary data.</text>
</comment>
<organism evidence="1 2">
    <name type="scientific">Streptomyces glomeratus</name>
    <dbReference type="NCBI Taxonomy" id="284452"/>
    <lineage>
        <taxon>Bacteria</taxon>
        <taxon>Bacillati</taxon>
        <taxon>Actinomycetota</taxon>
        <taxon>Actinomycetes</taxon>
        <taxon>Kitasatosporales</taxon>
        <taxon>Streptomycetaceae</taxon>
        <taxon>Streptomyces</taxon>
    </lineage>
</organism>
<name>A0ABP6LLG5_9ACTN</name>
<gene>
    <name evidence="1" type="ORF">GCM10010448_33250</name>
</gene>
<accession>A0ABP6LLG5</accession>
<keyword evidence="2" id="KW-1185">Reference proteome</keyword>